<dbReference type="PANTHER" id="PTHR48057">
    <property type="entry name" value="LEUCINE-RICH REPEAT SERINE/THREONINE-PROTEIN KINASE 1"/>
    <property type="match status" value="1"/>
</dbReference>
<reference evidence="1 2" key="1">
    <citation type="journal article" date="2018" name="Mol. Plant">
        <title>The genome of Artemisia annua provides insight into the evolution of Asteraceae family and artemisinin biosynthesis.</title>
        <authorList>
            <person name="Shen Q."/>
            <person name="Zhang L."/>
            <person name="Liao Z."/>
            <person name="Wang S."/>
            <person name="Yan T."/>
            <person name="Shi P."/>
            <person name="Liu M."/>
            <person name="Fu X."/>
            <person name="Pan Q."/>
            <person name="Wang Y."/>
            <person name="Lv Z."/>
            <person name="Lu X."/>
            <person name="Zhang F."/>
            <person name="Jiang W."/>
            <person name="Ma Y."/>
            <person name="Chen M."/>
            <person name="Hao X."/>
            <person name="Li L."/>
            <person name="Tang Y."/>
            <person name="Lv G."/>
            <person name="Zhou Y."/>
            <person name="Sun X."/>
            <person name="Brodelius P.E."/>
            <person name="Rose J.K.C."/>
            <person name="Tang K."/>
        </authorList>
    </citation>
    <scope>NUCLEOTIDE SEQUENCE [LARGE SCALE GENOMIC DNA]</scope>
    <source>
        <strain evidence="2">cv. Huhao1</strain>
        <tissue evidence="1">Leaf</tissue>
    </source>
</reference>
<protein>
    <submittedName>
        <fullName evidence="1">Leucine-rich repeat-containing protein</fullName>
    </submittedName>
</protein>
<evidence type="ECO:0000313" key="1">
    <source>
        <dbReference type="EMBL" id="PWA63216.1"/>
    </source>
</evidence>
<dbReference type="SUPFAM" id="SSF52058">
    <property type="entry name" value="L domain-like"/>
    <property type="match status" value="1"/>
</dbReference>
<dbReference type="AlphaFoldDB" id="A0A2U1MPS1"/>
<dbReference type="Pfam" id="PF00560">
    <property type="entry name" value="LRR_1"/>
    <property type="match status" value="4"/>
</dbReference>
<dbReference type="InterPro" id="IPR052595">
    <property type="entry name" value="LRRC69/RLP"/>
</dbReference>
<keyword evidence="2" id="KW-1185">Reference proteome</keyword>
<gene>
    <name evidence="1" type="ORF">CTI12_AA356940</name>
</gene>
<sequence length="260" mass="28176">MFGMSYLNIVGDMVCFPSWNEDDDSPFKWDGVRCNSRSNRVSDLVLDGFELSGKMGRLSDLRVIDLSENSLSGSVPSGFFDQCGSLRSISLAGNKFTGLVPDSLGKCSSLGAFNVSGVWSLNRLREESETGVVPDEIGACALLRSIDLSENSFSGSLPSTLQKLSLCNELDFHGNLLADELSECIGEMGSLQTVDLSKNMFSGAVPSVIEFGCESASLKIEVEAMESVCRGHEVILELFRHLNSYFAEAMDSGCRVMEPT</sequence>
<dbReference type="InterPro" id="IPR032675">
    <property type="entry name" value="LRR_dom_sf"/>
</dbReference>
<dbReference type="PANTHER" id="PTHR48057:SF29">
    <property type="entry name" value="OS02G0609900 PROTEIN"/>
    <property type="match status" value="1"/>
</dbReference>
<dbReference type="InterPro" id="IPR001611">
    <property type="entry name" value="Leu-rich_rpt"/>
</dbReference>
<dbReference type="EMBL" id="PKPP01004688">
    <property type="protein sequence ID" value="PWA63216.1"/>
    <property type="molecule type" value="Genomic_DNA"/>
</dbReference>
<name>A0A2U1MPS1_ARTAN</name>
<dbReference type="OrthoDB" id="1729755at2759"/>
<organism evidence="1 2">
    <name type="scientific">Artemisia annua</name>
    <name type="common">Sweet wormwood</name>
    <dbReference type="NCBI Taxonomy" id="35608"/>
    <lineage>
        <taxon>Eukaryota</taxon>
        <taxon>Viridiplantae</taxon>
        <taxon>Streptophyta</taxon>
        <taxon>Embryophyta</taxon>
        <taxon>Tracheophyta</taxon>
        <taxon>Spermatophyta</taxon>
        <taxon>Magnoliopsida</taxon>
        <taxon>eudicotyledons</taxon>
        <taxon>Gunneridae</taxon>
        <taxon>Pentapetalae</taxon>
        <taxon>asterids</taxon>
        <taxon>campanulids</taxon>
        <taxon>Asterales</taxon>
        <taxon>Asteraceae</taxon>
        <taxon>Asteroideae</taxon>
        <taxon>Anthemideae</taxon>
        <taxon>Artemisiinae</taxon>
        <taxon>Artemisia</taxon>
    </lineage>
</organism>
<dbReference type="Proteomes" id="UP000245207">
    <property type="component" value="Unassembled WGS sequence"/>
</dbReference>
<dbReference type="Gene3D" id="3.80.10.10">
    <property type="entry name" value="Ribonuclease Inhibitor"/>
    <property type="match status" value="2"/>
</dbReference>
<comment type="caution">
    <text evidence="1">The sequence shown here is derived from an EMBL/GenBank/DDBJ whole genome shotgun (WGS) entry which is preliminary data.</text>
</comment>
<dbReference type="STRING" id="35608.A0A2U1MPS1"/>
<proteinExistence type="predicted"/>
<accession>A0A2U1MPS1</accession>
<evidence type="ECO:0000313" key="2">
    <source>
        <dbReference type="Proteomes" id="UP000245207"/>
    </source>
</evidence>